<feature type="compositionally biased region" description="Low complexity" evidence="6">
    <location>
        <begin position="529"/>
        <end position="543"/>
    </location>
</feature>
<dbReference type="CDD" id="cd03215">
    <property type="entry name" value="ABC_Carb_Monos_II"/>
    <property type="match status" value="1"/>
</dbReference>
<keyword evidence="1" id="KW-1003">Cell membrane</keyword>
<keyword evidence="2" id="KW-0762">Sugar transport</keyword>
<dbReference type="STRING" id="1547922.ISF6_0508"/>
<dbReference type="GO" id="GO:0016887">
    <property type="term" value="F:ATP hydrolysis activity"/>
    <property type="evidence" value="ECO:0007669"/>
    <property type="project" value="InterPro"/>
</dbReference>
<dbReference type="InterPro" id="IPR027417">
    <property type="entry name" value="P-loop_NTPase"/>
</dbReference>
<evidence type="ECO:0000313" key="9">
    <source>
        <dbReference type="Proteomes" id="UP000037660"/>
    </source>
</evidence>
<dbReference type="RefSeq" id="WP_054019042.1">
    <property type="nucleotide sequence ID" value="NZ_BBYR01000012.1"/>
</dbReference>
<evidence type="ECO:0000256" key="1">
    <source>
        <dbReference type="ARBA" id="ARBA00022475"/>
    </source>
</evidence>
<dbReference type="PANTHER" id="PTHR43790">
    <property type="entry name" value="CARBOHYDRATE TRANSPORT ATP-BINDING PROTEIN MG119-RELATED"/>
    <property type="match status" value="1"/>
</dbReference>
<organism evidence="8 9">
    <name type="scientific">Piscinibacter sakaiensis</name>
    <name type="common">Ideonella sakaiensis</name>
    <dbReference type="NCBI Taxonomy" id="1547922"/>
    <lineage>
        <taxon>Bacteria</taxon>
        <taxon>Pseudomonadati</taxon>
        <taxon>Pseudomonadota</taxon>
        <taxon>Betaproteobacteria</taxon>
        <taxon>Burkholderiales</taxon>
        <taxon>Sphaerotilaceae</taxon>
        <taxon>Piscinibacter</taxon>
    </lineage>
</organism>
<evidence type="ECO:0000256" key="3">
    <source>
        <dbReference type="ARBA" id="ARBA00022737"/>
    </source>
</evidence>
<comment type="caution">
    <text evidence="8">The sequence shown here is derived from an EMBL/GenBank/DDBJ whole genome shotgun (WGS) entry which is preliminary data.</text>
</comment>
<dbReference type="GO" id="GO:0005524">
    <property type="term" value="F:ATP binding"/>
    <property type="evidence" value="ECO:0007669"/>
    <property type="project" value="UniProtKB-KW"/>
</dbReference>
<dbReference type="Gene3D" id="3.40.50.300">
    <property type="entry name" value="P-loop containing nucleotide triphosphate hydrolases"/>
    <property type="match status" value="2"/>
</dbReference>
<keyword evidence="9" id="KW-1185">Reference proteome</keyword>
<proteinExistence type="predicted"/>
<evidence type="ECO:0000256" key="6">
    <source>
        <dbReference type="SAM" id="MobiDB-lite"/>
    </source>
</evidence>
<protein>
    <submittedName>
        <fullName evidence="8">ABC transporter ATP-binding protein</fullName>
    </submittedName>
</protein>
<evidence type="ECO:0000256" key="5">
    <source>
        <dbReference type="ARBA" id="ARBA00022840"/>
    </source>
</evidence>
<dbReference type="EMBL" id="BBYR01000012">
    <property type="protein sequence ID" value="GAP34958.1"/>
    <property type="molecule type" value="Genomic_DNA"/>
</dbReference>
<gene>
    <name evidence="8" type="ORF">ISF6_0508</name>
</gene>
<keyword evidence="4" id="KW-0547">Nucleotide-binding</keyword>
<dbReference type="Proteomes" id="UP000037660">
    <property type="component" value="Unassembled WGS sequence"/>
</dbReference>
<dbReference type="PANTHER" id="PTHR43790:SF4">
    <property type="entry name" value="GUANOSINE IMPORT ATP-BINDING PROTEIN NUPO"/>
    <property type="match status" value="1"/>
</dbReference>
<feature type="region of interest" description="Disordered" evidence="6">
    <location>
        <begin position="516"/>
        <end position="543"/>
    </location>
</feature>
<name>A0A0K8NX55_PISS1</name>
<dbReference type="SUPFAM" id="SSF52540">
    <property type="entry name" value="P-loop containing nucleoside triphosphate hydrolases"/>
    <property type="match status" value="2"/>
</dbReference>
<feature type="domain" description="ABC transporter" evidence="7">
    <location>
        <begin position="17"/>
        <end position="252"/>
    </location>
</feature>
<keyword evidence="2" id="KW-0813">Transport</keyword>
<dbReference type="PROSITE" id="PS00211">
    <property type="entry name" value="ABC_TRANSPORTER_1"/>
    <property type="match status" value="1"/>
</dbReference>
<evidence type="ECO:0000256" key="4">
    <source>
        <dbReference type="ARBA" id="ARBA00022741"/>
    </source>
</evidence>
<dbReference type="CDD" id="cd03216">
    <property type="entry name" value="ABC_Carb_Monos_I"/>
    <property type="match status" value="1"/>
</dbReference>
<dbReference type="OrthoDB" id="9776369at2"/>
<evidence type="ECO:0000313" key="8">
    <source>
        <dbReference type="EMBL" id="GAP34958.1"/>
    </source>
</evidence>
<keyword evidence="1" id="KW-0472">Membrane</keyword>
<reference evidence="9" key="1">
    <citation type="submission" date="2015-07" db="EMBL/GenBank/DDBJ databases">
        <title>Discovery of a poly(ethylene terephthalate assimilation.</title>
        <authorList>
            <person name="Yoshida S."/>
            <person name="Hiraga K."/>
            <person name="Takehana T."/>
            <person name="Taniguchi I."/>
            <person name="Yamaji H."/>
            <person name="Maeda Y."/>
            <person name="Toyohara K."/>
            <person name="Miyamoto K."/>
            <person name="Kimura Y."/>
            <person name="Oda K."/>
        </authorList>
    </citation>
    <scope>NUCLEOTIDE SEQUENCE [LARGE SCALE GENOMIC DNA]</scope>
    <source>
        <strain evidence="9">NBRC 110686 / TISTR 2288 / 201-F6</strain>
    </source>
</reference>
<reference evidence="8 9" key="2">
    <citation type="journal article" date="2016" name="Science">
        <title>A bacterium that degrades and assimilates poly(ethylene terephthalate).</title>
        <authorList>
            <person name="Yoshida S."/>
            <person name="Hiraga K."/>
            <person name="Takehana T."/>
            <person name="Taniguchi I."/>
            <person name="Yamaji H."/>
            <person name="Maeda Y."/>
            <person name="Toyohara K."/>
            <person name="Miyamoto K."/>
            <person name="Kimura Y."/>
            <person name="Oda K."/>
        </authorList>
    </citation>
    <scope>NUCLEOTIDE SEQUENCE [LARGE SCALE GENOMIC DNA]</scope>
    <source>
        <strain evidence="9">NBRC 110686 / TISTR 2288 / 201-F6</strain>
    </source>
</reference>
<accession>A0A0K8NX55</accession>
<keyword evidence="3" id="KW-0677">Repeat</keyword>
<dbReference type="InterPro" id="IPR050107">
    <property type="entry name" value="ABC_carbohydrate_import_ATPase"/>
</dbReference>
<evidence type="ECO:0000256" key="2">
    <source>
        <dbReference type="ARBA" id="ARBA00022597"/>
    </source>
</evidence>
<dbReference type="PROSITE" id="PS50893">
    <property type="entry name" value="ABC_TRANSPORTER_2"/>
    <property type="match status" value="2"/>
</dbReference>
<dbReference type="InterPro" id="IPR003593">
    <property type="entry name" value="AAA+_ATPase"/>
</dbReference>
<feature type="domain" description="ABC transporter" evidence="7">
    <location>
        <begin position="279"/>
        <end position="524"/>
    </location>
</feature>
<dbReference type="InterPro" id="IPR017871">
    <property type="entry name" value="ABC_transporter-like_CS"/>
</dbReference>
<dbReference type="AlphaFoldDB" id="A0A0K8NX55"/>
<keyword evidence="5 8" id="KW-0067">ATP-binding</keyword>
<dbReference type="InterPro" id="IPR003439">
    <property type="entry name" value="ABC_transporter-like_ATP-bd"/>
</dbReference>
<sequence length="543" mass="57295">MTAPLDPKPPATGALALQTLDLTKRFGSFTAMDRVSMTVAPGSVHALLGENGAGKSTLVKCVAGSQRAEEGSILIDGRERDIATPVVARGLGIGMVYQHFTLAPGMSVAENLLLAGGRTPALIDWARERRALQDFLQTTPFRLDLDATPAGLAAGEKQKLELLKQLYLKPRLLILDEPTSVLTPQEADEVLAYVRAVARRGECTVLMITHKFREVMAYADEVTVLRRGRKVHGASVASTTPGLLAQTMIGEGAADAAAAAGEGRAAPRTPTPADAPVALQVRGLAAMGDRGTLAVQGLDLQVRRGEVLGIAGVSGNGQRELVEALVGQRARAGGEVQVLGQPFLARRDENRRLKLRALPEEPLRNACVGELSVAANMALRDFDQPPLAGGPLGWLRFGAWRERARAWIAEYAVKTRSESTPIAALSGGNVQRAVLARELAGEINVLIAANPVFGLDFAAVSEIHDRILQVRARGGAVLLISEDLDELLELSDRIAVMSEGRLVFETPAAAADRRTIGAHMGGGDHGHAPADGAPPAADARAAA</sequence>
<evidence type="ECO:0000259" key="7">
    <source>
        <dbReference type="PROSITE" id="PS50893"/>
    </source>
</evidence>
<dbReference type="Pfam" id="PF00005">
    <property type="entry name" value="ABC_tran"/>
    <property type="match status" value="2"/>
</dbReference>
<dbReference type="SMART" id="SM00382">
    <property type="entry name" value="AAA"/>
    <property type="match status" value="1"/>
</dbReference>